<organism evidence="5 6">
    <name type="scientific">Veillonella magna</name>
    <dbReference type="NCBI Taxonomy" id="464322"/>
    <lineage>
        <taxon>Bacteria</taxon>
        <taxon>Bacillati</taxon>
        <taxon>Bacillota</taxon>
        <taxon>Negativicutes</taxon>
        <taxon>Veillonellales</taxon>
        <taxon>Veillonellaceae</taxon>
        <taxon>Veillonella</taxon>
    </lineage>
</organism>
<dbReference type="InterPro" id="IPR002220">
    <property type="entry name" value="DapA-like"/>
</dbReference>
<comment type="caution">
    <text evidence="5">The sequence shown here is derived from an EMBL/GenBank/DDBJ whole genome shotgun (WGS) entry which is preliminary data.</text>
</comment>
<name>A0ABS2GFP5_9FIRM</name>
<dbReference type="PROSITE" id="PS00666">
    <property type="entry name" value="DHDPS_2"/>
    <property type="match status" value="1"/>
</dbReference>
<dbReference type="PRINTS" id="PR00146">
    <property type="entry name" value="DHPICSNTHASE"/>
</dbReference>
<evidence type="ECO:0000313" key="5">
    <source>
        <dbReference type="EMBL" id="MBM6912999.1"/>
    </source>
</evidence>
<dbReference type="InterPro" id="IPR020625">
    <property type="entry name" value="Schiff_base-form_aldolases_AS"/>
</dbReference>
<evidence type="ECO:0000256" key="2">
    <source>
        <dbReference type="ARBA" id="ARBA00023239"/>
    </source>
</evidence>
<dbReference type="Pfam" id="PF00701">
    <property type="entry name" value="DHDPS"/>
    <property type="match status" value="1"/>
</dbReference>
<reference evidence="5 6" key="1">
    <citation type="journal article" date="2021" name="Sci. Rep.">
        <title>The distribution of antibiotic resistance genes in chicken gut microbiota commensals.</title>
        <authorList>
            <person name="Juricova H."/>
            <person name="Matiasovicova J."/>
            <person name="Kubasova T."/>
            <person name="Cejkova D."/>
            <person name="Rychlik I."/>
        </authorList>
    </citation>
    <scope>NUCLEOTIDE SEQUENCE [LARGE SCALE GENOMIC DNA]</scope>
    <source>
        <strain evidence="5 6">An537</strain>
    </source>
</reference>
<proteinExistence type="inferred from homology"/>
<keyword evidence="3" id="KW-0704">Schiff base</keyword>
<evidence type="ECO:0000256" key="1">
    <source>
        <dbReference type="ARBA" id="ARBA00007592"/>
    </source>
</evidence>
<dbReference type="Gene3D" id="3.20.20.70">
    <property type="entry name" value="Aldolase class I"/>
    <property type="match status" value="1"/>
</dbReference>
<dbReference type="InterPro" id="IPR013785">
    <property type="entry name" value="Aldolase_TIM"/>
</dbReference>
<dbReference type="CDD" id="cd00408">
    <property type="entry name" value="DHDPS-like"/>
    <property type="match status" value="1"/>
</dbReference>
<keyword evidence="2 4" id="KW-0456">Lyase</keyword>
<keyword evidence="6" id="KW-1185">Reference proteome</keyword>
<sequence>MNLDKLKGILVPIITPVDAEENVDLSKLDEMIDRVINGGVSGILLFGSNGEFYMFDEATMEETLVHTLKYVNKRVPVYFGIGAIRTSQCVRLAKMAERHGADGISVLQPMFLKLTNEELTLHFNTIASAVDKEFPVLLYNNPGRTGYGIPPVVVETVAKQNNNVVGMKDSSGDITNLQEVIRRTSFKDFRVFGGKDTLVFASLCVGAVGGVCSIAQVIPEETVRIYNEYVAGNFEKAREAQYHINPLRLSQDKASFPVATKVMCNMIGLDVGPSVRPSLASPDDIQDIFAQELKAIGALPK</sequence>
<protein>
    <submittedName>
        <fullName evidence="5">Dihydrodipicolinate synthase family protein</fullName>
    </submittedName>
</protein>
<evidence type="ECO:0000256" key="3">
    <source>
        <dbReference type="ARBA" id="ARBA00023270"/>
    </source>
</evidence>
<dbReference type="RefSeq" id="WP_205087990.1">
    <property type="nucleotide sequence ID" value="NZ_JACJLA010000010.1"/>
</dbReference>
<dbReference type="PIRSF" id="PIRSF001365">
    <property type="entry name" value="DHDPS"/>
    <property type="match status" value="1"/>
</dbReference>
<dbReference type="SUPFAM" id="SSF51569">
    <property type="entry name" value="Aldolase"/>
    <property type="match status" value="1"/>
</dbReference>
<gene>
    <name evidence="5" type="ORF">H6A01_06655</name>
</gene>
<dbReference type="EMBL" id="JACJLA010000010">
    <property type="protein sequence ID" value="MBM6912999.1"/>
    <property type="molecule type" value="Genomic_DNA"/>
</dbReference>
<dbReference type="Proteomes" id="UP000707138">
    <property type="component" value="Unassembled WGS sequence"/>
</dbReference>
<dbReference type="PANTHER" id="PTHR12128">
    <property type="entry name" value="DIHYDRODIPICOLINATE SYNTHASE"/>
    <property type="match status" value="1"/>
</dbReference>
<dbReference type="SMART" id="SM01130">
    <property type="entry name" value="DHDPS"/>
    <property type="match status" value="1"/>
</dbReference>
<accession>A0ABS2GFP5</accession>
<evidence type="ECO:0000256" key="4">
    <source>
        <dbReference type="PIRNR" id="PIRNR001365"/>
    </source>
</evidence>
<comment type="similarity">
    <text evidence="1 4">Belongs to the DapA family.</text>
</comment>
<dbReference type="PANTHER" id="PTHR12128:SF66">
    <property type="entry name" value="4-HYDROXY-2-OXOGLUTARATE ALDOLASE, MITOCHONDRIAL"/>
    <property type="match status" value="1"/>
</dbReference>
<evidence type="ECO:0000313" key="6">
    <source>
        <dbReference type="Proteomes" id="UP000707138"/>
    </source>
</evidence>